<dbReference type="OrthoDB" id="7631035at2"/>
<accession>A0A0M7B727</accession>
<sequence>MDKLFASAATAALLVAFAAPVHAQATDLTGVQSLDDRIDDIREDVEDDLAEADDDLRYNINGVPQGFRGSIALRASGTDGNTETADLSGAGRLTYGIGNWSHSFGIAAEYGESDGDTDEEEIYATYEGLRAFTPRLFAFGTGRLEYDNFDTVERDAFLGAGLGYRILNQPNNTWRVQAAPGVRYTELQTGEDDTEFAGILSSRYYYGFSENVSLTSDIDVLTSDQNTLVTSDFGVNYRMSNNLSTRFSVRSEYNSDPLPGFDDVDNTFGVALIVGF</sequence>
<reference evidence="2 3" key="1">
    <citation type="submission" date="2015-09" db="EMBL/GenBank/DDBJ databases">
        <authorList>
            <person name="Jackson K.R."/>
            <person name="Lunt B.L."/>
            <person name="Fisher J.N.B."/>
            <person name="Gardner A.V."/>
            <person name="Bailey M.E."/>
            <person name="Deus L.M."/>
            <person name="Earl A.S."/>
            <person name="Gibby P.D."/>
            <person name="Hartmann K.A."/>
            <person name="Liu J.E."/>
            <person name="Manci A.M."/>
            <person name="Nielsen D.A."/>
            <person name="Solomon M.B."/>
            <person name="Breakwell D.P."/>
            <person name="Burnett S.H."/>
            <person name="Grose J.H."/>
        </authorList>
    </citation>
    <scope>NUCLEOTIDE SEQUENCE [LARGE SCALE GENOMIC DNA]</scope>
    <source>
        <strain evidence="2 3">CECT 7799</strain>
    </source>
</reference>
<evidence type="ECO:0000313" key="3">
    <source>
        <dbReference type="Proteomes" id="UP000049455"/>
    </source>
</evidence>
<dbReference type="AlphaFoldDB" id="A0A0M7B727"/>
<feature type="signal peptide" evidence="1">
    <location>
        <begin position="1"/>
        <end position="23"/>
    </location>
</feature>
<dbReference type="InterPro" id="IPR007433">
    <property type="entry name" value="DUF481"/>
</dbReference>
<organism evidence="2 3">
    <name type="scientific">Jannaschia seosinensis</name>
    <dbReference type="NCBI Taxonomy" id="313367"/>
    <lineage>
        <taxon>Bacteria</taxon>
        <taxon>Pseudomonadati</taxon>
        <taxon>Pseudomonadota</taxon>
        <taxon>Alphaproteobacteria</taxon>
        <taxon>Rhodobacterales</taxon>
        <taxon>Roseobacteraceae</taxon>
        <taxon>Jannaschia</taxon>
    </lineage>
</organism>
<dbReference type="EMBL" id="CYPR01000018">
    <property type="protein sequence ID" value="CUH15862.1"/>
    <property type="molecule type" value="Genomic_DNA"/>
</dbReference>
<keyword evidence="1" id="KW-0732">Signal</keyword>
<keyword evidence="3" id="KW-1185">Reference proteome</keyword>
<feature type="chain" id="PRO_5005809934" evidence="1">
    <location>
        <begin position="24"/>
        <end position="276"/>
    </location>
</feature>
<dbReference type="RefSeq" id="WP_055662037.1">
    <property type="nucleotide sequence ID" value="NZ_CYPR01000018.1"/>
</dbReference>
<proteinExistence type="predicted"/>
<dbReference type="STRING" id="313367.JSE7799_00327"/>
<dbReference type="Pfam" id="PF04338">
    <property type="entry name" value="DUF481"/>
    <property type="match status" value="1"/>
</dbReference>
<evidence type="ECO:0000313" key="2">
    <source>
        <dbReference type="EMBL" id="CUH15862.1"/>
    </source>
</evidence>
<gene>
    <name evidence="2" type="ORF">JSE7799_00327</name>
</gene>
<dbReference type="Proteomes" id="UP000049455">
    <property type="component" value="Unassembled WGS sequence"/>
</dbReference>
<protein>
    <submittedName>
        <fullName evidence="2">Putative salt-induced outer membrane protein</fullName>
    </submittedName>
</protein>
<name>A0A0M7B727_9RHOB</name>
<evidence type="ECO:0000256" key="1">
    <source>
        <dbReference type="SAM" id="SignalP"/>
    </source>
</evidence>